<dbReference type="Proteomes" id="UP001201980">
    <property type="component" value="Unassembled WGS sequence"/>
</dbReference>
<keyword evidence="3" id="KW-0808">Transferase</keyword>
<gene>
    <name evidence="5" type="ORF">MKZ38_002357</name>
</gene>
<dbReference type="CDD" id="cd02440">
    <property type="entry name" value="AdoMet_MTases"/>
    <property type="match status" value="1"/>
</dbReference>
<dbReference type="InterPro" id="IPR051419">
    <property type="entry name" value="Lys/N-term_MeTrsfase_sf"/>
</dbReference>
<keyword evidence="6" id="KW-1185">Reference proteome</keyword>
<dbReference type="PANTHER" id="PTHR12176">
    <property type="entry name" value="SAM-DEPENDENT METHYLTRANSFERASE SUPERFAMILY PROTEIN"/>
    <property type="match status" value="1"/>
</dbReference>
<comment type="caution">
    <text evidence="5">The sequence shown here is derived from an EMBL/GenBank/DDBJ whole genome shotgun (WGS) entry which is preliminary data.</text>
</comment>
<evidence type="ECO:0000256" key="1">
    <source>
        <dbReference type="ARBA" id="ARBA00008361"/>
    </source>
</evidence>
<dbReference type="AlphaFoldDB" id="A0AAD5WXC0"/>
<dbReference type="GO" id="GO:0032259">
    <property type="term" value="P:methylation"/>
    <property type="evidence" value="ECO:0007669"/>
    <property type="project" value="UniProtKB-KW"/>
</dbReference>
<evidence type="ECO:0000256" key="3">
    <source>
        <dbReference type="ARBA" id="ARBA00022679"/>
    </source>
</evidence>
<evidence type="ECO:0000313" key="6">
    <source>
        <dbReference type="Proteomes" id="UP001201980"/>
    </source>
</evidence>
<dbReference type="InterPro" id="IPR013216">
    <property type="entry name" value="Methyltransf_11"/>
</dbReference>
<organism evidence="5 6">
    <name type="scientific">Zalerion maritima</name>
    <dbReference type="NCBI Taxonomy" id="339359"/>
    <lineage>
        <taxon>Eukaryota</taxon>
        <taxon>Fungi</taxon>
        <taxon>Dikarya</taxon>
        <taxon>Ascomycota</taxon>
        <taxon>Pezizomycotina</taxon>
        <taxon>Sordariomycetes</taxon>
        <taxon>Lulworthiomycetidae</taxon>
        <taxon>Lulworthiales</taxon>
        <taxon>Lulworthiaceae</taxon>
        <taxon>Zalerion</taxon>
    </lineage>
</organism>
<evidence type="ECO:0000259" key="4">
    <source>
        <dbReference type="Pfam" id="PF08241"/>
    </source>
</evidence>
<sequence length="248" mass="28468">MAENDESLSHLEYWDERYSKIDGETPTHEWFRSFSHLEHFFQKILFQSPGHRPDDNPLILHLGSGDSVIPAEFDSRGYSRQVCVDFSTKVIEAMTERYKSRPGIKWEQMDVRDMAGIADKSIGVAFDKGTLDAMIHSSPWSPPRDVKENTGRYLREVYRVLEDSGVFLYITFRQPHFIRPLLNPDGIWNLDLEVLGGKEGSFDYYGWVIRKASYQEQKSDGVYNVSGVEDASGMENARTSSNLRTQAL</sequence>
<evidence type="ECO:0000313" key="5">
    <source>
        <dbReference type="EMBL" id="KAJ2906278.1"/>
    </source>
</evidence>
<keyword evidence="2" id="KW-0489">Methyltransferase</keyword>
<dbReference type="PANTHER" id="PTHR12176:SF80">
    <property type="entry name" value="EEF1A LYSINE METHYLTRANSFERASE 4"/>
    <property type="match status" value="1"/>
</dbReference>
<protein>
    <recommendedName>
        <fullName evidence="4">Methyltransferase type 11 domain-containing protein</fullName>
    </recommendedName>
</protein>
<name>A0AAD5WXC0_9PEZI</name>
<reference evidence="5" key="1">
    <citation type="submission" date="2022-07" db="EMBL/GenBank/DDBJ databases">
        <title>Draft genome sequence of Zalerion maritima ATCC 34329, a (micro)plastics degrading marine fungus.</title>
        <authorList>
            <person name="Paco A."/>
            <person name="Goncalves M.F.M."/>
            <person name="Rocha-Santos T.A.P."/>
            <person name="Alves A."/>
        </authorList>
    </citation>
    <scope>NUCLEOTIDE SEQUENCE</scope>
    <source>
        <strain evidence="5">ATCC 34329</strain>
    </source>
</reference>
<dbReference type="Gene3D" id="3.40.50.150">
    <property type="entry name" value="Vaccinia Virus protein VP39"/>
    <property type="match status" value="1"/>
</dbReference>
<feature type="domain" description="Methyltransferase type 11" evidence="4">
    <location>
        <begin position="60"/>
        <end position="168"/>
    </location>
</feature>
<evidence type="ECO:0000256" key="2">
    <source>
        <dbReference type="ARBA" id="ARBA00022603"/>
    </source>
</evidence>
<dbReference type="Pfam" id="PF08241">
    <property type="entry name" value="Methyltransf_11"/>
    <property type="match status" value="1"/>
</dbReference>
<dbReference type="GO" id="GO:0008757">
    <property type="term" value="F:S-adenosylmethionine-dependent methyltransferase activity"/>
    <property type="evidence" value="ECO:0007669"/>
    <property type="project" value="InterPro"/>
</dbReference>
<accession>A0AAD5WXC0</accession>
<dbReference type="InterPro" id="IPR029063">
    <property type="entry name" value="SAM-dependent_MTases_sf"/>
</dbReference>
<dbReference type="EMBL" id="JAKWBI020000016">
    <property type="protein sequence ID" value="KAJ2906278.1"/>
    <property type="molecule type" value="Genomic_DNA"/>
</dbReference>
<comment type="similarity">
    <text evidence="1">Belongs to the methyltransferase superfamily.</text>
</comment>
<proteinExistence type="inferred from homology"/>
<dbReference type="SUPFAM" id="SSF53335">
    <property type="entry name" value="S-adenosyl-L-methionine-dependent methyltransferases"/>
    <property type="match status" value="1"/>
</dbReference>